<dbReference type="GeneTree" id="ENSGT00920000150788"/>
<sequence>MTGEPRLLPSAGGPWSPEGHMVCHLWKTSPPPSVGMGMEVPFWVLTKARSPQTSRGLEREPRRPGGGGGVRLFQVGSYLLDVGHIWVVFGGHEQQVEPLIELDPVKGGDSHVQKDSKEHGQGDLPEQIPDNQGETWGRKGSSSWPRCSLPPQTAPGRGGVRAELTYKQGNQQPSYPLLLDLLDLGLVPRRHSLAHHGERVGVSDGAHGGSSQPGQAKEGTDAAHGHDEQQVQVEAGALLQHPLLLGDDQPGGDRCALTPSLADHRVSLEHPVRNRCLLLEPGGACPFRKSFVPGKGPPCAALPVVQDSFQPPLCPSQQTSVERSTAYRINSRGAWEALLVKRPTLGFGSGRDARVVRSSSARSLSELLLPLPLVLTL</sequence>
<keyword evidence="3" id="KW-1185">Reference proteome</keyword>
<reference evidence="2" key="1">
    <citation type="submission" date="2025-08" db="UniProtKB">
        <authorList>
            <consortium name="Ensembl"/>
        </authorList>
    </citation>
    <scope>IDENTIFICATION</scope>
</reference>
<evidence type="ECO:0000313" key="3">
    <source>
        <dbReference type="Proteomes" id="UP000694425"/>
    </source>
</evidence>
<dbReference type="Ensembl" id="ENSNVIT00000002443.1">
    <property type="protein sequence ID" value="ENSNVIP00000002096.1"/>
    <property type="gene ID" value="ENSNVIG00000001714.1"/>
</dbReference>
<feature type="compositionally biased region" description="Basic and acidic residues" evidence="1">
    <location>
        <begin position="218"/>
        <end position="227"/>
    </location>
</feature>
<name>A0A8C7A588_NEOVI</name>
<feature type="region of interest" description="Disordered" evidence="1">
    <location>
        <begin position="49"/>
        <end position="69"/>
    </location>
</feature>
<proteinExistence type="predicted"/>
<dbReference type="Proteomes" id="UP000694425">
    <property type="component" value="Unplaced"/>
</dbReference>
<feature type="region of interest" description="Disordered" evidence="1">
    <location>
        <begin position="106"/>
        <end position="158"/>
    </location>
</feature>
<evidence type="ECO:0000313" key="2">
    <source>
        <dbReference type="Ensembl" id="ENSNVIP00000002096.1"/>
    </source>
</evidence>
<organism evidence="2 3">
    <name type="scientific">Neovison vison</name>
    <name type="common">American mink</name>
    <name type="synonym">Mustela vison</name>
    <dbReference type="NCBI Taxonomy" id="452646"/>
    <lineage>
        <taxon>Eukaryota</taxon>
        <taxon>Metazoa</taxon>
        <taxon>Chordata</taxon>
        <taxon>Craniata</taxon>
        <taxon>Vertebrata</taxon>
        <taxon>Euteleostomi</taxon>
        <taxon>Mammalia</taxon>
        <taxon>Eutheria</taxon>
        <taxon>Laurasiatheria</taxon>
        <taxon>Carnivora</taxon>
        <taxon>Caniformia</taxon>
        <taxon>Musteloidea</taxon>
        <taxon>Mustelidae</taxon>
        <taxon>Mustelinae</taxon>
        <taxon>Neogale</taxon>
    </lineage>
</organism>
<protein>
    <submittedName>
        <fullName evidence="2">Uncharacterized protein</fullName>
    </submittedName>
</protein>
<feature type="compositionally biased region" description="Polar residues" evidence="1">
    <location>
        <begin position="129"/>
        <end position="145"/>
    </location>
</feature>
<feature type="compositionally biased region" description="Basic and acidic residues" evidence="1">
    <location>
        <begin position="106"/>
        <end position="121"/>
    </location>
</feature>
<evidence type="ECO:0000256" key="1">
    <source>
        <dbReference type="SAM" id="MobiDB-lite"/>
    </source>
</evidence>
<reference evidence="2" key="2">
    <citation type="submission" date="2025-09" db="UniProtKB">
        <authorList>
            <consortium name="Ensembl"/>
        </authorList>
    </citation>
    <scope>IDENTIFICATION</scope>
</reference>
<dbReference type="AlphaFoldDB" id="A0A8C7A588"/>
<accession>A0A8C7A588</accession>
<feature type="region of interest" description="Disordered" evidence="1">
    <location>
        <begin position="198"/>
        <end position="227"/>
    </location>
</feature>